<dbReference type="Proteomes" id="UP001156627">
    <property type="component" value="Unassembled WGS sequence"/>
</dbReference>
<evidence type="ECO:0000259" key="1">
    <source>
        <dbReference type="Pfam" id="PF13575"/>
    </source>
</evidence>
<dbReference type="SMART" id="SM01260">
    <property type="entry name" value="LANC_like"/>
    <property type="match status" value="1"/>
</dbReference>
<dbReference type="SUPFAM" id="SSF158745">
    <property type="entry name" value="LanC-like"/>
    <property type="match status" value="1"/>
</dbReference>
<dbReference type="InterPro" id="IPR025410">
    <property type="entry name" value="Lant_dehyd"/>
</dbReference>
<dbReference type="NCBIfam" id="TIGR03897">
    <property type="entry name" value="lanti_2_LanM"/>
    <property type="match status" value="1"/>
</dbReference>
<protein>
    <submittedName>
        <fullName evidence="2">Lanthionine synthetase</fullName>
    </submittedName>
</protein>
<keyword evidence="3" id="KW-1185">Reference proteome</keyword>
<sequence length="960" mass="104184">MAAESFSDNFIASLGCLSAPSLGRLATQLVLMPELSSREREVILEQTRDCLASVLHGKLTRLLLLELNAARVSERLNGADSAERWNEFLELSSQPSFWAELAEHYPSMLQRVDAIVRYRCEASLLFARRWVADRDVLNALCGAKAGELTELSFGAGDSHGGGFTVALLRCEGGRMVYKPRSVAIDASLQAFVDALAQEHGHVLNIRVPRVIDRGVYGWTEFVEHRYAAGDKELTGFYRGIGHWLAIMHLLGASDLHAENLIAHGDTPVIVDCETLFTPKIPMPPSGFGKAFDHASALVAGTVLNIGLLPGRAQMLGWRGIDYSSVGFLPGQQPMMPQPAILKAGTDEAYLGSTMVPVSMQQNHPSLEPALAAYWPHALDAFEQMTGTLRRLDAAGSLEPRLGAFDDCRVRVVLRATETYGELVRMLWHPVSLHNEAQAKQRVRELLASMAASVVSAPSDPVVIESEIEDLLVGDIPLFSTLVCDGQLEGPRGVRWLQPGHLAQAALQRWRASDFEFERNVIRAAMVSAYLNDGWTAHLDTLTPSAIRDADLDARRRAQAERIMQGLIKHAIRGEDGSVAWIAPVLNPSGWSVQLLGVDLYGGLSGIALLVAAYVHEMRAGRANPVPGIEALSSTVQHTLRLAEQQLADNAQGDIKLRPAPPGAYLGLAAQIWTLLMLAQWNGPGGDELQRAITLAEGMLEAAAADDMNDVLSGRAGAIPVLLALAECTHERRFLDMAVQIGDQLLALARQDGDRAYWVQPQTWPQGLGGYSHGVTGVGWALAKLARATGESRFEHLAQAAFRFEDATYDEEEQNWVDLRDLGGPKTAAVWCHGSVGIGLAHLDLDPDFAHPRTQPLLRHAAAATIRMGLGWNHCLCHGDLGAWELLDQLMARGEVLDGMTREGLMARILSSLEEYGPSCGLTKEVVVPGLLSGVGGVAYQLLRMHPDSRLPSVLILGAGL</sequence>
<dbReference type="CDD" id="cd04792">
    <property type="entry name" value="LanM-like"/>
    <property type="match status" value="1"/>
</dbReference>
<dbReference type="InterPro" id="IPR011009">
    <property type="entry name" value="Kinase-like_dom_sf"/>
</dbReference>
<dbReference type="Pfam" id="PF05147">
    <property type="entry name" value="LANC_like"/>
    <property type="match status" value="1"/>
</dbReference>
<dbReference type="InterPro" id="IPR017146">
    <property type="entry name" value="Lanti_2_LanM"/>
</dbReference>
<dbReference type="PRINTS" id="PR01950">
    <property type="entry name" value="LANCSUPER"/>
</dbReference>
<evidence type="ECO:0000313" key="2">
    <source>
        <dbReference type="EMBL" id="GLQ89994.1"/>
    </source>
</evidence>
<dbReference type="SUPFAM" id="SSF56112">
    <property type="entry name" value="Protein kinase-like (PK-like)"/>
    <property type="match status" value="1"/>
</dbReference>
<dbReference type="InterPro" id="IPR007822">
    <property type="entry name" value="LANC-like"/>
</dbReference>
<gene>
    <name evidence="2" type="ORF">GCM10007898_35690</name>
</gene>
<dbReference type="PIRSF" id="PIRSF037228">
    <property type="entry name" value="Lant_mod_RumM"/>
    <property type="match status" value="1"/>
</dbReference>
<dbReference type="InterPro" id="IPR012341">
    <property type="entry name" value="6hp_glycosidase-like_sf"/>
</dbReference>
<accession>A0ABQ5XFN7</accession>
<proteinExistence type="predicted"/>
<dbReference type="Pfam" id="PF13575">
    <property type="entry name" value="DUF4135"/>
    <property type="match status" value="1"/>
</dbReference>
<dbReference type="EMBL" id="BSOA01000046">
    <property type="protein sequence ID" value="GLQ89994.1"/>
    <property type="molecule type" value="Genomic_DNA"/>
</dbReference>
<feature type="domain" description="Lantibiotic biosynthesis protein dehydration" evidence="1">
    <location>
        <begin position="105"/>
        <end position="480"/>
    </location>
</feature>
<evidence type="ECO:0000313" key="3">
    <source>
        <dbReference type="Proteomes" id="UP001156627"/>
    </source>
</evidence>
<reference evidence="3" key="1">
    <citation type="journal article" date="2019" name="Int. J. Syst. Evol. Microbiol.">
        <title>The Global Catalogue of Microorganisms (GCM) 10K type strain sequencing project: providing services to taxonomists for standard genome sequencing and annotation.</title>
        <authorList>
            <consortium name="The Broad Institute Genomics Platform"/>
            <consortium name="The Broad Institute Genome Sequencing Center for Infectious Disease"/>
            <person name="Wu L."/>
            <person name="Ma J."/>
        </authorList>
    </citation>
    <scope>NUCLEOTIDE SEQUENCE [LARGE SCALE GENOMIC DNA]</scope>
    <source>
        <strain evidence="3">NBRC 111981</strain>
    </source>
</reference>
<comment type="caution">
    <text evidence="2">The sequence shown here is derived from an EMBL/GenBank/DDBJ whole genome shotgun (WGS) entry which is preliminary data.</text>
</comment>
<dbReference type="Gene3D" id="1.50.10.10">
    <property type="match status" value="1"/>
</dbReference>
<name>A0ABQ5XFN7_9GAMM</name>
<organism evidence="2 3">
    <name type="scientific">Dyella flagellata</name>
    <dbReference type="NCBI Taxonomy" id="1867833"/>
    <lineage>
        <taxon>Bacteria</taxon>
        <taxon>Pseudomonadati</taxon>
        <taxon>Pseudomonadota</taxon>
        <taxon>Gammaproteobacteria</taxon>
        <taxon>Lysobacterales</taxon>
        <taxon>Rhodanobacteraceae</taxon>
        <taxon>Dyella</taxon>
    </lineage>
</organism>